<evidence type="ECO:0000313" key="3">
    <source>
        <dbReference type="Proteomes" id="UP001501455"/>
    </source>
</evidence>
<feature type="compositionally biased region" description="Pro residues" evidence="1">
    <location>
        <begin position="1"/>
        <end position="16"/>
    </location>
</feature>
<keyword evidence="3" id="KW-1185">Reference proteome</keyword>
<feature type="region of interest" description="Disordered" evidence="1">
    <location>
        <begin position="1"/>
        <end position="76"/>
    </location>
</feature>
<evidence type="ECO:0000313" key="2">
    <source>
        <dbReference type="EMBL" id="GAA3497049.1"/>
    </source>
</evidence>
<comment type="caution">
    <text evidence="2">The sequence shown here is derived from an EMBL/GenBank/DDBJ whole genome shotgun (WGS) entry which is preliminary data.</text>
</comment>
<dbReference type="Proteomes" id="UP001501455">
    <property type="component" value="Unassembled WGS sequence"/>
</dbReference>
<gene>
    <name evidence="2" type="ORF">GCM10019016_041500</name>
</gene>
<feature type="compositionally biased region" description="Gly residues" evidence="1">
    <location>
        <begin position="55"/>
        <end position="64"/>
    </location>
</feature>
<reference evidence="3" key="1">
    <citation type="journal article" date="2019" name="Int. J. Syst. Evol. Microbiol.">
        <title>The Global Catalogue of Microorganisms (GCM) 10K type strain sequencing project: providing services to taxonomists for standard genome sequencing and annotation.</title>
        <authorList>
            <consortium name="The Broad Institute Genomics Platform"/>
            <consortium name="The Broad Institute Genome Sequencing Center for Infectious Disease"/>
            <person name="Wu L."/>
            <person name="Ma J."/>
        </authorList>
    </citation>
    <scope>NUCLEOTIDE SEQUENCE [LARGE SCALE GENOMIC DNA]</scope>
    <source>
        <strain evidence="3">JCM 4816</strain>
    </source>
</reference>
<organism evidence="2 3">
    <name type="scientific">Streptomyces prasinosporus</name>
    <dbReference type="NCBI Taxonomy" id="68256"/>
    <lineage>
        <taxon>Bacteria</taxon>
        <taxon>Bacillati</taxon>
        <taxon>Actinomycetota</taxon>
        <taxon>Actinomycetes</taxon>
        <taxon>Kitasatosporales</taxon>
        <taxon>Streptomycetaceae</taxon>
        <taxon>Streptomyces</taxon>
        <taxon>Streptomyces albogriseolus group</taxon>
    </lineage>
</organism>
<proteinExistence type="predicted"/>
<name>A0ABP6TQL2_9ACTN</name>
<evidence type="ECO:0000256" key="1">
    <source>
        <dbReference type="SAM" id="MobiDB-lite"/>
    </source>
</evidence>
<protein>
    <submittedName>
        <fullName evidence="2">Uncharacterized protein</fullName>
    </submittedName>
</protein>
<accession>A0ABP6TQL2</accession>
<dbReference type="EMBL" id="BAAAXF010000028">
    <property type="protein sequence ID" value="GAA3497049.1"/>
    <property type="molecule type" value="Genomic_DNA"/>
</dbReference>
<feature type="compositionally biased region" description="Basic and acidic residues" evidence="1">
    <location>
        <begin position="19"/>
        <end position="30"/>
    </location>
</feature>
<sequence>MKPPVEAPGVQRPPPLDDQSPRHEGVERARPALCPAARHVVRGRSRRGDDDRGGGLHLRGGLGRDGPADADPARGDQLAGVLARPRQLAADQFRVETAACDSCHVRFSSCVRVPTSDRVPKGLTGG</sequence>